<name>F2F5D8_SOLSS</name>
<keyword evidence="1" id="KW-0812">Transmembrane</keyword>
<protein>
    <submittedName>
        <fullName evidence="2">Uncharacterized protein</fullName>
    </submittedName>
</protein>
<keyword evidence="1" id="KW-0472">Membrane</keyword>
<feature type="transmembrane region" description="Helical" evidence="1">
    <location>
        <begin position="34"/>
        <end position="52"/>
    </location>
</feature>
<gene>
    <name evidence="2" type="ordered locus">SSIL_0298</name>
</gene>
<feature type="transmembrane region" description="Helical" evidence="1">
    <location>
        <begin position="7"/>
        <end position="28"/>
    </location>
</feature>
<organism evidence="2 3">
    <name type="scientific">Solibacillus silvestris (strain StLB046)</name>
    <name type="common">Bacillus silvestris</name>
    <dbReference type="NCBI Taxonomy" id="1002809"/>
    <lineage>
        <taxon>Bacteria</taxon>
        <taxon>Bacillati</taxon>
        <taxon>Bacillota</taxon>
        <taxon>Bacilli</taxon>
        <taxon>Bacillales</taxon>
        <taxon>Caryophanaceae</taxon>
        <taxon>Solibacillus</taxon>
    </lineage>
</organism>
<proteinExistence type="predicted"/>
<dbReference type="EMBL" id="AP012157">
    <property type="protein sequence ID" value="BAK14721.1"/>
    <property type="molecule type" value="Genomic_DNA"/>
</dbReference>
<evidence type="ECO:0000313" key="3">
    <source>
        <dbReference type="Proteomes" id="UP000006691"/>
    </source>
</evidence>
<reference evidence="3" key="1">
    <citation type="submission" date="2011-04" db="EMBL/GenBank/DDBJ databases">
        <title>Genome sequence of Solibacillus silvestris StLB046.</title>
        <authorList>
            <person name="Morohoshi T."/>
            <person name="Someya N."/>
            <person name="Ikeda T."/>
        </authorList>
    </citation>
    <scope>NUCLEOTIDE SEQUENCE [LARGE SCALE GENOMIC DNA]</scope>
    <source>
        <strain evidence="3">StLB046</strain>
    </source>
</reference>
<evidence type="ECO:0000313" key="2">
    <source>
        <dbReference type="EMBL" id="BAK14721.1"/>
    </source>
</evidence>
<sequence>MSNHSIANLSFTICAVILLNNVMVFVLNTEISKATFNLSILLMVILFLNGVVHKKRASK</sequence>
<accession>F2F5D8</accession>
<dbReference type="KEGG" id="siv:SSIL_0298"/>
<dbReference type="AlphaFoldDB" id="F2F5D8"/>
<reference evidence="2 3" key="2">
    <citation type="journal article" date="2012" name="J. Biosci. Bioeng.">
        <title>Complete genome sequence and characterization of the N-acylhomoserine lactone-degrading gene of the potato leaf-associated Solibacillus silvestris.</title>
        <authorList>
            <person name="Morohoshi T."/>
            <person name="Tominaga Y."/>
            <person name="Someya N."/>
            <person name="Ikeda T."/>
        </authorList>
    </citation>
    <scope>NUCLEOTIDE SEQUENCE [LARGE SCALE GENOMIC DNA]</scope>
    <source>
        <strain evidence="2 3">StLB046</strain>
    </source>
</reference>
<dbReference type="HOGENOM" id="CLU_2958346_0_0_9"/>
<dbReference type="Proteomes" id="UP000006691">
    <property type="component" value="Chromosome"/>
</dbReference>
<keyword evidence="1" id="KW-1133">Transmembrane helix</keyword>
<evidence type="ECO:0000256" key="1">
    <source>
        <dbReference type="SAM" id="Phobius"/>
    </source>
</evidence>
<keyword evidence="3" id="KW-1185">Reference proteome</keyword>